<keyword evidence="2" id="KW-0812">Transmembrane</keyword>
<name>R4Z555_9ACTN</name>
<reference evidence="3 4" key="1">
    <citation type="journal article" date="2013" name="ISME J.">
        <title>Metabolic model for the filamentous 'Candidatus Microthrix parvicella' based on genomic and metagenomic analyses.</title>
        <authorList>
            <person name="Jon McIlroy S."/>
            <person name="Kristiansen R."/>
            <person name="Albertsen M."/>
            <person name="Michael Karst S."/>
            <person name="Rossetti S."/>
            <person name="Lund Nielsen J."/>
            <person name="Tandoi V."/>
            <person name="James Seviour R."/>
            <person name="Nielsen P.H."/>
        </authorList>
    </citation>
    <scope>NUCLEOTIDE SEQUENCE [LARGE SCALE GENOMIC DNA]</scope>
    <source>
        <strain evidence="3 4">RN1</strain>
    </source>
</reference>
<feature type="region of interest" description="Disordered" evidence="1">
    <location>
        <begin position="1"/>
        <end position="21"/>
    </location>
</feature>
<evidence type="ECO:0000313" key="4">
    <source>
        <dbReference type="Proteomes" id="UP000018291"/>
    </source>
</evidence>
<organism evidence="3 4">
    <name type="scientific">Candidatus Neomicrothrix parvicella RN1</name>
    <dbReference type="NCBI Taxonomy" id="1229780"/>
    <lineage>
        <taxon>Bacteria</taxon>
        <taxon>Bacillati</taxon>
        <taxon>Actinomycetota</taxon>
        <taxon>Acidimicrobiia</taxon>
        <taxon>Acidimicrobiales</taxon>
        <taxon>Microthrixaceae</taxon>
        <taxon>Candidatus Neomicrothrix</taxon>
    </lineage>
</organism>
<keyword evidence="2" id="KW-1133">Transmembrane helix</keyword>
<keyword evidence="2" id="KW-0472">Membrane</keyword>
<dbReference type="EMBL" id="CANL01000078">
    <property type="protein sequence ID" value="CCM65795.1"/>
    <property type="molecule type" value="Genomic_DNA"/>
</dbReference>
<dbReference type="HOGENOM" id="CLU_1248753_0_0_11"/>
<proteinExistence type="predicted"/>
<protein>
    <submittedName>
        <fullName evidence="3">Uncharacterized protein</fullName>
    </submittedName>
</protein>
<dbReference type="STRING" id="1229780.BN381_80325"/>
<evidence type="ECO:0000256" key="1">
    <source>
        <dbReference type="SAM" id="MobiDB-lite"/>
    </source>
</evidence>
<feature type="transmembrane region" description="Helical" evidence="2">
    <location>
        <begin position="175"/>
        <end position="197"/>
    </location>
</feature>
<comment type="caution">
    <text evidence="3">The sequence shown here is derived from an EMBL/GenBank/DDBJ whole genome shotgun (WGS) entry which is preliminary data.</text>
</comment>
<sequence length="221" mass="22672">MMETMIPSAKPRPQMPGASTRPQAVRPSVAWVYGGAGLALAGIIIGVTLVVVGFLSDGGPETLGRSDFPGQVEFSSPVRSGRLGIYLERSTMSGDPALPGYLDPIVTRGDGEVEVDSKPNLPRHAGMSTELIPIGSFQVVGGDYTVTVDPDGTLTGSNVSVVVADPNSDSRGIDLMLWGGIGGAVAALLGSGVVVGVGRARDRARVRALVQSRSDRSGGSS</sequence>
<accession>R4Z555</accession>
<gene>
    <name evidence="3" type="ORF">BN381_80325</name>
</gene>
<dbReference type="AlphaFoldDB" id="R4Z555"/>
<evidence type="ECO:0000313" key="3">
    <source>
        <dbReference type="EMBL" id="CCM65795.1"/>
    </source>
</evidence>
<dbReference type="RefSeq" id="WP_012230857.1">
    <property type="nucleotide sequence ID" value="NZ_HG422565.1"/>
</dbReference>
<keyword evidence="4" id="KW-1185">Reference proteome</keyword>
<dbReference type="Proteomes" id="UP000018291">
    <property type="component" value="Unassembled WGS sequence"/>
</dbReference>
<feature type="transmembrane region" description="Helical" evidence="2">
    <location>
        <begin position="30"/>
        <end position="55"/>
    </location>
</feature>
<evidence type="ECO:0000256" key="2">
    <source>
        <dbReference type="SAM" id="Phobius"/>
    </source>
</evidence>